<protein>
    <submittedName>
        <fullName evidence="1">Uncharacterized protein</fullName>
    </submittedName>
</protein>
<keyword evidence="2" id="KW-1185">Reference proteome</keyword>
<sequence>MPELLITQGGGLRAVESRLSEVASELGGLAAMDFGADLLTASMPGAAGSATVSNAVESTDKRIRDPSIATDETSDDCQRVADDFAHVDAAFADAFHTKVNS</sequence>
<dbReference type="RefSeq" id="WP_390280390.1">
    <property type="nucleotide sequence ID" value="NZ_JBHUNF010000004.1"/>
</dbReference>
<gene>
    <name evidence="1" type="ORF">ACFSUQ_07725</name>
</gene>
<proteinExistence type="predicted"/>
<evidence type="ECO:0000313" key="2">
    <source>
        <dbReference type="Proteomes" id="UP001597453"/>
    </source>
</evidence>
<evidence type="ECO:0000313" key="1">
    <source>
        <dbReference type="EMBL" id="MFD2675180.1"/>
    </source>
</evidence>
<dbReference type="Proteomes" id="UP001597453">
    <property type="component" value="Unassembled WGS sequence"/>
</dbReference>
<organism evidence="1 2">
    <name type="scientific">Gulosibacter bifidus</name>
    <dbReference type="NCBI Taxonomy" id="272239"/>
    <lineage>
        <taxon>Bacteria</taxon>
        <taxon>Bacillati</taxon>
        <taxon>Actinomycetota</taxon>
        <taxon>Actinomycetes</taxon>
        <taxon>Micrococcales</taxon>
        <taxon>Microbacteriaceae</taxon>
        <taxon>Gulosibacter</taxon>
    </lineage>
</organism>
<reference evidence="2" key="1">
    <citation type="journal article" date="2019" name="Int. J. Syst. Evol. Microbiol.">
        <title>The Global Catalogue of Microorganisms (GCM) 10K type strain sequencing project: providing services to taxonomists for standard genome sequencing and annotation.</title>
        <authorList>
            <consortium name="The Broad Institute Genomics Platform"/>
            <consortium name="The Broad Institute Genome Sequencing Center for Infectious Disease"/>
            <person name="Wu L."/>
            <person name="Ma J."/>
        </authorList>
    </citation>
    <scope>NUCLEOTIDE SEQUENCE [LARGE SCALE GENOMIC DNA]</scope>
    <source>
        <strain evidence="2">TISTR 1511</strain>
    </source>
</reference>
<comment type="caution">
    <text evidence="1">The sequence shown here is derived from an EMBL/GenBank/DDBJ whole genome shotgun (WGS) entry which is preliminary data.</text>
</comment>
<name>A0ABW5RKH8_9MICO</name>
<accession>A0ABW5RKH8</accession>
<dbReference type="EMBL" id="JBHUNF010000004">
    <property type="protein sequence ID" value="MFD2675180.1"/>
    <property type="molecule type" value="Genomic_DNA"/>
</dbReference>